<protein>
    <submittedName>
        <fullName evidence="2">Uncharacterized protein</fullName>
    </submittedName>
</protein>
<name>A0ABU0E7L3_9FIRM</name>
<dbReference type="InterPro" id="IPR013783">
    <property type="entry name" value="Ig-like_fold"/>
</dbReference>
<keyword evidence="1" id="KW-1133">Transmembrane helix</keyword>
<evidence type="ECO:0000256" key="1">
    <source>
        <dbReference type="SAM" id="Phobius"/>
    </source>
</evidence>
<sequence length="200" mass="23023">MNKANKLTDEVIKGLPFSFEFEGLKDGKVVDTFVIDGDIETGIATFTFYGEGTYDEVRVKEKEAPEGFVLSDEVVKVTMDDFDEDRVYTIKYYNEMMEVVQVHAGDSTILDLHFTLLGLSGVFFFILGILIYQRREGTYSFAQAQSNQSVFHSFVRSQANYAKRHEQAMKESKVTKIKTKETENEKSEVLYRKIIEEKKE</sequence>
<keyword evidence="1" id="KW-0472">Membrane</keyword>
<proteinExistence type="predicted"/>
<dbReference type="RefSeq" id="WP_307410141.1">
    <property type="nucleotide sequence ID" value="NZ_JAUSUR010000007.1"/>
</dbReference>
<keyword evidence="3" id="KW-1185">Reference proteome</keyword>
<feature type="transmembrane region" description="Helical" evidence="1">
    <location>
        <begin position="112"/>
        <end position="132"/>
    </location>
</feature>
<evidence type="ECO:0000313" key="2">
    <source>
        <dbReference type="EMBL" id="MDQ0362480.1"/>
    </source>
</evidence>
<keyword evidence="1" id="KW-0812">Transmembrane</keyword>
<dbReference type="EMBL" id="JAUSUR010000007">
    <property type="protein sequence ID" value="MDQ0362480.1"/>
    <property type="molecule type" value="Genomic_DNA"/>
</dbReference>
<dbReference type="Gene3D" id="2.60.40.10">
    <property type="entry name" value="Immunoglobulins"/>
    <property type="match status" value="1"/>
</dbReference>
<accession>A0ABU0E7L3</accession>
<comment type="caution">
    <text evidence="2">The sequence shown here is derived from an EMBL/GenBank/DDBJ whole genome shotgun (WGS) entry which is preliminary data.</text>
</comment>
<evidence type="ECO:0000313" key="3">
    <source>
        <dbReference type="Proteomes" id="UP001230220"/>
    </source>
</evidence>
<reference evidence="2 3" key="1">
    <citation type="submission" date="2023-07" db="EMBL/GenBank/DDBJ databases">
        <title>Genomic Encyclopedia of Type Strains, Phase IV (KMG-IV): sequencing the most valuable type-strain genomes for metagenomic binning, comparative biology and taxonomic classification.</title>
        <authorList>
            <person name="Goeker M."/>
        </authorList>
    </citation>
    <scope>NUCLEOTIDE SEQUENCE [LARGE SCALE GENOMIC DNA]</scope>
    <source>
        <strain evidence="2 3">DSM 16784</strain>
    </source>
</reference>
<dbReference type="Proteomes" id="UP001230220">
    <property type="component" value="Unassembled WGS sequence"/>
</dbReference>
<gene>
    <name evidence="2" type="ORF">J2S15_003234</name>
</gene>
<organism evidence="2 3">
    <name type="scientific">Breznakia pachnodae</name>
    <dbReference type="NCBI Taxonomy" id="265178"/>
    <lineage>
        <taxon>Bacteria</taxon>
        <taxon>Bacillati</taxon>
        <taxon>Bacillota</taxon>
        <taxon>Erysipelotrichia</taxon>
        <taxon>Erysipelotrichales</taxon>
        <taxon>Erysipelotrichaceae</taxon>
        <taxon>Breznakia</taxon>
    </lineage>
</organism>